<keyword evidence="3" id="KW-1185">Reference proteome</keyword>
<feature type="compositionally biased region" description="Low complexity" evidence="1">
    <location>
        <begin position="119"/>
        <end position="130"/>
    </location>
</feature>
<comment type="caution">
    <text evidence="2">The sequence shown here is derived from an EMBL/GenBank/DDBJ whole genome shotgun (WGS) entry which is preliminary data.</text>
</comment>
<sequence length="162" mass="17585">MTARTSKLIIWSSTISPMPAKRSKSEHDTAVRHAENLRKAVLAAEEQVKRLEYWSNVKGMADEDALVHDERLPKDSAVSNGGHPVSAFANKQNQSEKAAELHGHAEHHTTTPDASKGWESSSAAPSEQSSTQFDAPTSPPDGKKLEGQCKSALRSCVPCITR</sequence>
<protein>
    <submittedName>
        <fullName evidence="2">Uncharacterized protein</fullName>
    </submittedName>
</protein>
<name>A0A4U0WXG7_9PEZI</name>
<dbReference type="Proteomes" id="UP000309340">
    <property type="component" value="Unassembled WGS sequence"/>
</dbReference>
<feature type="compositionally biased region" description="Basic and acidic residues" evidence="1">
    <location>
        <begin position="97"/>
        <end position="110"/>
    </location>
</feature>
<dbReference type="OrthoDB" id="3844411at2759"/>
<evidence type="ECO:0000256" key="1">
    <source>
        <dbReference type="SAM" id="MobiDB-lite"/>
    </source>
</evidence>
<accession>A0A4U0WXG7</accession>
<evidence type="ECO:0000313" key="3">
    <source>
        <dbReference type="Proteomes" id="UP000309340"/>
    </source>
</evidence>
<gene>
    <name evidence="2" type="ORF">B0A55_12085</name>
</gene>
<feature type="region of interest" description="Disordered" evidence="1">
    <location>
        <begin position="68"/>
        <end position="154"/>
    </location>
</feature>
<dbReference type="AlphaFoldDB" id="A0A4U0WXG7"/>
<evidence type="ECO:0000313" key="2">
    <source>
        <dbReference type="EMBL" id="TKA67478.1"/>
    </source>
</evidence>
<proteinExistence type="predicted"/>
<reference evidence="2 3" key="1">
    <citation type="submission" date="2017-03" db="EMBL/GenBank/DDBJ databases">
        <title>Genomes of endolithic fungi from Antarctica.</title>
        <authorList>
            <person name="Coleine C."/>
            <person name="Masonjones S."/>
            <person name="Stajich J.E."/>
        </authorList>
    </citation>
    <scope>NUCLEOTIDE SEQUENCE [LARGE SCALE GENOMIC DNA]</scope>
    <source>
        <strain evidence="2 3">CCFEE 5184</strain>
    </source>
</reference>
<dbReference type="EMBL" id="NAJQ01000569">
    <property type="protein sequence ID" value="TKA67478.1"/>
    <property type="molecule type" value="Genomic_DNA"/>
</dbReference>
<organism evidence="2 3">
    <name type="scientific">Friedmanniomyces simplex</name>
    <dbReference type="NCBI Taxonomy" id="329884"/>
    <lineage>
        <taxon>Eukaryota</taxon>
        <taxon>Fungi</taxon>
        <taxon>Dikarya</taxon>
        <taxon>Ascomycota</taxon>
        <taxon>Pezizomycotina</taxon>
        <taxon>Dothideomycetes</taxon>
        <taxon>Dothideomycetidae</taxon>
        <taxon>Mycosphaerellales</taxon>
        <taxon>Teratosphaeriaceae</taxon>
        <taxon>Friedmanniomyces</taxon>
    </lineage>
</organism>
<dbReference type="STRING" id="329884.A0A4U0WXG7"/>